<evidence type="ECO:0000313" key="1">
    <source>
        <dbReference type="EMBL" id="PIR41570.1"/>
    </source>
</evidence>
<name>A0A2H0R513_9BACT</name>
<evidence type="ECO:0000313" key="2">
    <source>
        <dbReference type="Proteomes" id="UP000230232"/>
    </source>
</evidence>
<reference evidence="1 2" key="1">
    <citation type="submission" date="2017-09" db="EMBL/GenBank/DDBJ databases">
        <title>Depth-based differentiation of microbial function through sediment-hosted aquifers and enrichment of novel symbionts in the deep terrestrial subsurface.</title>
        <authorList>
            <person name="Probst A.J."/>
            <person name="Ladd B."/>
            <person name="Jarett J.K."/>
            <person name="Geller-Mcgrath D.E."/>
            <person name="Sieber C.M."/>
            <person name="Emerson J.B."/>
            <person name="Anantharaman K."/>
            <person name="Thomas B.C."/>
            <person name="Malmstrom R."/>
            <person name="Stieglmeier M."/>
            <person name="Klingl A."/>
            <person name="Woyke T."/>
            <person name="Ryan C.M."/>
            <person name="Banfield J.F."/>
        </authorList>
    </citation>
    <scope>NUCLEOTIDE SEQUENCE [LARGE SCALE GENOMIC DNA]</scope>
    <source>
        <strain evidence="1">CG10_big_fil_rev_8_21_14_0_10_46_23</strain>
    </source>
</reference>
<dbReference type="AlphaFoldDB" id="A0A2H0R513"/>
<protein>
    <submittedName>
        <fullName evidence="1">Uncharacterized protein</fullName>
    </submittedName>
</protein>
<dbReference type="EMBL" id="PCXO01000004">
    <property type="protein sequence ID" value="PIR41570.1"/>
    <property type="molecule type" value="Genomic_DNA"/>
</dbReference>
<dbReference type="Proteomes" id="UP000230232">
    <property type="component" value="Unassembled WGS sequence"/>
</dbReference>
<accession>A0A2H0R513</accession>
<proteinExistence type="predicted"/>
<sequence>MAKNLKEIKVRIRCYHLALDPPIEVFNIEVSDEQGLWKESLGSKELLEAFVKGIKAGASLGGCRVEMEETVRKRI</sequence>
<gene>
    <name evidence="1" type="ORF">COV31_00470</name>
</gene>
<organism evidence="1 2">
    <name type="scientific">Candidatus Yanofskybacteria bacterium CG10_big_fil_rev_8_21_14_0_10_46_23</name>
    <dbReference type="NCBI Taxonomy" id="1975098"/>
    <lineage>
        <taxon>Bacteria</taxon>
        <taxon>Candidatus Yanofskyibacteriota</taxon>
    </lineage>
</organism>
<comment type="caution">
    <text evidence="1">The sequence shown here is derived from an EMBL/GenBank/DDBJ whole genome shotgun (WGS) entry which is preliminary data.</text>
</comment>